<organism evidence="1 2">
    <name type="scientific">Janthinobacterium rivuli</name>
    <dbReference type="NCBI Taxonomy" id="2751478"/>
    <lineage>
        <taxon>Bacteria</taxon>
        <taxon>Pseudomonadati</taxon>
        <taxon>Pseudomonadota</taxon>
        <taxon>Betaproteobacteria</taxon>
        <taxon>Burkholderiales</taxon>
        <taxon>Oxalobacteraceae</taxon>
        <taxon>Janthinobacterium</taxon>
    </lineage>
</organism>
<dbReference type="Proteomes" id="UP001219584">
    <property type="component" value="Chromosome"/>
</dbReference>
<evidence type="ECO:0000313" key="2">
    <source>
        <dbReference type="Proteomes" id="UP001219584"/>
    </source>
</evidence>
<dbReference type="EMBL" id="CP121464">
    <property type="protein sequence ID" value="WFR77825.1"/>
    <property type="molecule type" value="Genomic_DNA"/>
</dbReference>
<accession>A0ABY8I100</accession>
<reference evidence="1 2" key="1">
    <citation type="submission" date="2023-04" db="EMBL/GenBank/DDBJ databases">
        <title>Nanopore sequencing of Janthinobacterium from water.</title>
        <authorList>
            <person name="Ciuchcinski K."/>
            <person name="Rokowska A."/>
            <person name="Dziewit L."/>
        </authorList>
    </citation>
    <scope>NUCLEOTIDE SEQUENCE [LARGE SCALE GENOMIC DNA]</scope>
    <source>
        <strain evidence="1 2">DEMB2</strain>
    </source>
</reference>
<sequence length="96" mass="10087">MAAMIGLWTFTTDGRPVITPTVAGGVFLGMHQQKVGDPLVRTFHGAVGLALRVYQVHGGSFTWVVGQDGAGNPQLIFTAHPATFNGGPILLLVFAI</sequence>
<keyword evidence="2" id="KW-1185">Reference proteome</keyword>
<evidence type="ECO:0000313" key="1">
    <source>
        <dbReference type="EMBL" id="WFR77825.1"/>
    </source>
</evidence>
<dbReference type="RefSeq" id="WP_278316298.1">
    <property type="nucleotide sequence ID" value="NZ_CP121464.1"/>
</dbReference>
<name>A0ABY8I100_9BURK</name>
<protein>
    <submittedName>
        <fullName evidence="1">Uncharacterized protein</fullName>
    </submittedName>
</protein>
<proteinExistence type="predicted"/>
<gene>
    <name evidence="1" type="ORF">P9875_19100</name>
</gene>